<feature type="binding site" evidence="11">
    <location>
        <position position="239"/>
    </location>
    <ligand>
        <name>[4Fe-4S] cluster</name>
        <dbReference type="ChEBI" id="CHEBI:49883"/>
        <label>2</label>
        <note>ligand shared with heterodimeric partner</note>
    </ligand>
</feature>
<keyword evidence="14" id="KW-1185">Reference proteome</keyword>
<dbReference type="InterPro" id="IPR028601">
    <property type="entry name" value="NUBP1/Nbp35"/>
</dbReference>
<reference evidence="13" key="1">
    <citation type="submission" date="2022-03" db="EMBL/GenBank/DDBJ databases">
        <authorList>
            <person name="Alioto T."/>
            <person name="Alioto T."/>
            <person name="Gomez Garrido J."/>
        </authorList>
    </citation>
    <scope>NUCLEOTIDE SEQUENCE</scope>
</reference>
<keyword evidence="8 11" id="KW-0408">Iron</keyword>
<evidence type="ECO:0000256" key="2">
    <source>
        <dbReference type="ARBA" id="ARBA00004496"/>
    </source>
</evidence>
<keyword evidence="6 11" id="KW-0547">Nucleotide-binding</keyword>
<evidence type="ECO:0000256" key="3">
    <source>
        <dbReference type="ARBA" id="ARBA00022485"/>
    </source>
</evidence>
<comment type="function">
    <text evidence="10">Component of the cytosolic iron-sulfur (Fe/S) protein assembly (CIA) machinery. Required for maturation of extramitochondrial Fe-S proteins. The NUBP1-NUBP2 heterotetramer forms a Fe-S scaffold complex, mediating the de novo assembly of an Fe-S cluster and its transfer to target apoproteins. Implicated in the regulation of centrosome duplication. Negatively regulates cilium formation and structure.</text>
</comment>
<dbReference type="GO" id="GO:0005634">
    <property type="term" value="C:nucleus"/>
    <property type="evidence" value="ECO:0007669"/>
    <property type="project" value="UniProtKB-SubCell"/>
</dbReference>
<dbReference type="InterPro" id="IPR000808">
    <property type="entry name" value="Mrp-like_CS"/>
</dbReference>
<evidence type="ECO:0000313" key="13">
    <source>
        <dbReference type="EMBL" id="CAH2306892.1"/>
    </source>
</evidence>
<dbReference type="PROSITE" id="PS01215">
    <property type="entry name" value="MRP"/>
    <property type="match status" value="1"/>
</dbReference>
<feature type="binding site" evidence="11">
    <location>
        <begin position="66"/>
        <end position="73"/>
    </location>
    <ligand>
        <name>ATP</name>
        <dbReference type="ChEBI" id="CHEBI:30616"/>
    </ligand>
</feature>
<dbReference type="FunFam" id="3.40.50.300:FF:000427">
    <property type="entry name" value="Cytosolic Fe-S cluster assembly factor NUBP1"/>
    <property type="match status" value="1"/>
</dbReference>
<dbReference type="Gene3D" id="3.40.50.300">
    <property type="entry name" value="P-loop containing nucleotide triphosphate hydrolases"/>
    <property type="match status" value="1"/>
</dbReference>
<dbReference type="GO" id="GO:0140663">
    <property type="term" value="F:ATP-dependent FeS chaperone activity"/>
    <property type="evidence" value="ECO:0007669"/>
    <property type="project" value="InterPro"/>
</dbReference>
<dbReference type="AlphaFoldDB" id="A0AAD1WII0"/>
<keyword evidence="5 11" id="KW-0479">Metal-binding</keyword>
<dbReference type="GO" id="GO:0005829">
    <property type="term" value="C:cytosol"/>
    <property type="evidence" value="ECO:0007669"/>
    <property type="project" value="TreeGrafter"/>
</dbReference>
<dbReference type="PANTHER" id="PTHR23264:SF35">
    <property type="entry name" value="CYTOSOLIC FE-S CLUSTER ASSEMBLY FACTOR NUBP1"/>
    <property type="match status" value="1"/>
</dbReference>
<sequence>MADVPADVPQNCPGTSSSEAGKGTACQGCPNQSICASGANSAPDPAIEEVKEKLSTVKHKLLVLSGKGGVGKSTFSAQLAYGLAEDEDKQIALLDVDLCGPSIPKMMGLENEQVHHSGSGWSPVYVEDNLAVMSIGFLINSPDDAIIWRGPKKNGMIKQFLRDVDWGEVDYLIVDTPPGTSDEHLSVVQYLSTACIDGAVIITTPQEVSLQDVRKEINFCRKVNVPIIGIVENMSGFICPKCKNKSQIFPPTTGGSEKMCNDLGIPLLGSIPLDEAIGRTCDSGKSFLTNVPDSPAVFSYRKIIQRIQEFCDQKNR</sequence>
<evidence type="ECO:0000256" key="10">
    <source>
        <dbReference type="ARBA" id="ARBA00054528"/>
    </source>
</evidence>
<gene>
    <name evidence="11" type="primary">NUBP1</name>
    <name evidence="13" type="ORF">PECUL_23A031983</name>
</gene>
<dbReference type="Pfam" id="PF10609">
    <property type="entry name" value="ParA"/>
    <property type="match status" value="1"/>
</dbReference>
<evidence type="ECO:0000256" key="5">
    <source>
        <dbReference type="ARBA" id="ARBA00022723"/>
    </source>
</evidence>
<evidence type="ECO:0000256" key="7">
    <source>
        <dbReference type="ARBA" id="ARBA00022840"/>
    </source>
</evidence>
<organism evidence="13 14">
    <name type="scientific">Pelobates cultripes</name>
    <name type="common">Western spadefoot toad</name>
    <dbReference type="NCBI Taxonomy" id="61616"/>
    <lineage>
        <taxon>Eukaryota</taxon>
        <taxon>Metazoa</taxon>
        <taxon>Chordata</taxon>
        <taxon>Craniata</taxon>
        <taxon>Vertebrata</taxon>
        <taxon>Euteleostomi</taxon>
        <taxon>Amphibia</taxon>
        <taxon>Batrachia</taxon>
        <taxon>Anura</taxon>
        <taxon>Pelobatoidea</taxon>
        <taxon>Pelobatidae</taxon>
        <taxon>Pelobates</taxon>
    </lineage>
</organism>
<evidence type="ECO:0000256" key="12">
    <source>
        <dbReference type="SAM" id="MobiDB-lite"/>
    </source>
</evidence>
<feature type="binding site" evidence="11">
    <location>
        <position position="242"/>
    </location>
    <ligand>
        <name>[4Fe-4S] cluster</name>
        <dbReference type="ChEBI" id="CHEBI:49883"/>
        <label>2</label>
        <note>ligand shared with heterodimeric partner</note>
    </ligand>
</feature>
<evidence type="ECO:0000256" key="11">
    <source>
        <dbReference type="HAMAP-Rule" id="MF_03038"/>
    </source>
</evidence>
<evidence type="ECO:0000256" key="4">
    <source>
        <dbReference type="ARBA" id="ARBA00022490"/>
    </source>
</evidence>
<dbReference type="GO" id="GO:0046872">
    <property type="term" value="F:metal ion binding"/>
    <property type="evidence" value="ECO:0007669"/>
    <property type="project" value="UniProtKB-KW"/>
</dbReference>
<evidence type="ECO:0000256" key="9">
    <source>
        <dbReference type="ARBA" id="ARBA00023014"/>
    </source>
</evidence>
<feature type="binding site" evidence="11">
    <location>
        <position position="12"/>
    </location>
    <ligand>
        <name>[4Fe-4S] cluster</name>
        <dbReference type="ChEBI" id="CHEBI:49883"/>
        <label>1</label>
    </ligand>
</feature>
<dbReference type="EMBL" id="OW240918">
    <property type="protein sequence ID" value="CAH2306892.1"/>
    <property type="molecule type" value="Genomic_DNA"/>
</dbReference>
<keyword evidence="4 11" id="KW-0963">Cytoplasm</keyword>
<protein>
    <submittedName>
        <fullName evidence="13">Cytosolic Fe-S cluster assembly factor nubp1</fullName>
    </submittedName>
</protein>
<comment type="subcellular location">
    <subcellularLocation>
        <location evidence="2 11">Cytoplasm</location>
    </subcellularLocation>
    <subcellularLocation>
        <location evidence="1">Nucleus</location>
    </subcellularLocation>
</comment>
<dbReference type="HAMAP" id="MF_02040">
    <property type="entry name" value="Mrp_NBP35"/>
    <property type="match status" value="1"/>
</dbReference>
<keyword evidence="9 11" id="KW-0411">Iron-sulfur</keyword>
<dbReference type="InterPro" id="IPR033756">
    <property type="entry name" value="YlxH/NBP35"/>
</dbReference>
<dbReference type="GO" id="GO:0005524">
    <property type="term" value="F:ATP binding"/>
    <property type="evidence" value="ECO:0007669"/>
    <property type="project" value="UniProtKB-KW"/>
</dbReference>
<feature type="binding site" evidence="11">
    <location>
        <position position="35"/>
    </location>
    <ligand>
        <name>[4Fe-4S] cluster</name>
        <dbReference type="ChEBI" id="CHEBI:49883"/>
        <label>1</label>
    </ligand>
</feature>
<dbReference type="GO" id="GO:0016226">
    <property type="term" value="P:iron-sulfur cluster assembly"/>
    <property type="evidence" value="ECO:0007669"/>
    <property type="project" value="UniProtKB-UniRule"/>
</dbReference>
<keyword evidence="3 11" id="KW-0004">4Fe-4S</keyword>
<feature type="region of interest" description="Disordered" evidence="12">
    <location>
        <begin position="1"/>
        <end position="23"/>
    </location>
</feature>
<accession>A0AAD1WII0</accession>
<evidence type="ECO:0000256" key="1">
    <source>
        <dbReference type="ARBA" id="ARBA00004123"/>
    </source>
</evidence>
<feature type="binding site" evidence="11">
    <location>
        <position position="29"/>
    </location>
    <ligand>
        <name>[4Fe-4S] cluster</name>
        <dbReference type="ChEBI" id="CHEBI:49883"/>
        <label>1</label>
    </ligand>
</feature>
<comment type="cofactor">
    <cofactor evidence="11">
        <name>[4Fe-4S] cluster</name>
        <dbReference type="ChEBI" id="CHEBI:49883"/>
    </cofactor>
    <text evidence="11">Binds 4 [4Fe-4S] clusters per heterotetramer. Contains two stable clusters in the N-termini of NUBP1 and two labile, bridging clusters between subunits of the NUBP1-NUBP2 heterotetramer.</text>
</comment>
<dbReference type="InterPro" id="IPR019591">
    <property type="entry name" value="Mrp/NBP35_ATP-bd"/>
</dbReference>
<evidence type="ECO:0000256" key="6">
    <source>
        <dbReference type="ARBA" id="ARBA00022741"/>
    </source>
</evidence>
<feature type="binding site" evidence="11">
    <location>
        <position position="26"/>
    </location>
    <ligand>
        <name>[4Fe-4S] cluster</name>
        <dbReference type="ChEBI" id="CHEBI:49883"/>
        <label>1</label>
    </ligand>
</feature>
<dbReference type="HAMAP" id="MF_03038">
    <property type="entry name" value="NUBP1"/>
    <property type="match status" value="1"/>
</dbReference>
<dbReference type="CDD" id="cd02037">
    <property type="entry name" value="Mrp_NBP35"/>
    <property type="match status" value="1"/>
</dbReference>
<evidence type="ECO:0000256" key="8">
    <source>
        <dbReference type="ARBA" id="ARBA00023004"/>
    </source>
</evidence>
<evidence type="ECO:0000313" key="14">
    <source>
        <dbReference type="Proteomes" id="UP001295444"/>
    </source>
</evidence>
<dbReference type="SUPFAM" id="SSF52540">
    <property type="entry name" value="P-loop containing nucleoside triphosphate hydrolases"/>
    <property type="match status" value="1"/>
</dbReference>
<comment type="subunit">
    <text evidence="11">Heterotetramer of 2 NUBP1 and 2 NUBP2 chains.</text>
</comment>
<proteinExistence type="inferred from homology"/>
<dbReference type="PANTHER" id="PTHR23264">
    <property type="entry name" value="NUCLEOTIDE-BINDING PROTEIN NBP35 YEAST -RELATED"/>
    <property type="match status" value="1"/>
</dbReference>
<name>A0AAD1WII0_PELCU</name>
<dbReference type="Proteomes" id="UP001295444">
    <property type="component" value="Chromosome 07"/>
</dbReference>
<dbReference type="GO" id="GO:0051539">
    <property type="term" value="F:4 iron, 4 sulfur cluster binding"/>
    <property type="evidence" value="ECO:0007669"/>
    <property type="project" value="UniProtKB-UniRule"/>
</dbReference>
<comment type="similarity">
    <text evidence="11">Belongs to the Mrp/NBP35 ATP-binding proteins family. NUBP1/NBP35 subfamily.</text>
</comment>
<dbReference type="InterPro" id="IPR027417">
    <property type="entry name" value="P-loop_NTPase"/>
</dbReference>
<keyword evidence="7 11" id="KW-0067">ATP-binding</keyword>